<dbReference type="EMBL" id="JBITLV010000002">
    <property type="protein sequence ID" value="MFI7587158.1"/>
    <property type="molecule type" value="Genomic_DNA"/>
</dbReference>
<evidence type="ECO:0000313" key="10">
    <source>
        <dbReference type="Proteomes" id="UP001612915"/>
    </source>
</evidence>
<keyword evidence="7" id="KW-0808">Transferase</keyword>
<sequence>MDERVRWDDARRLAYAAAPGPVLEWVPVAEAAGRTLAADLRAGIDVPHYPSSAMDGWAVAGAEPWILVDGGPLTPGSATGVATGGLIPGGTLGVLRHEYGAVRDGVLHRSPDAPDTEPGPGTHVRPVAREAQAGDVLLGAGTTLTPVALAVAVTGLHDTLPVARRPRVALLHTGDEVITSGTPGPGQVRDSLGVLLATLVTQLGGEIVSAATVPDDAGATRVALTGTDADLVLTTGGTGLSGVDLVRPALTALAAEPVVPRLATRPGGPALLARPPGGPLVVGLPGNPLAAVTAALLLAAPALAAMLGSGLAEPGRVRAGEAVAGRAGADLLLPCTLPPAVRGAVPTAWTGSGMLRGLVHADVLAVVPSVGAAVGDELDALPLPWR</sequence>
<dbReference type="PROSITE" id="PS01078">
    <property type="entry name" value="MOCF_BIOSYNTHESIS_1"/>
    <property type="match status" value="1"/>
</dbReference>
<evidence type="ECO:0000256" key="2">
    <source>
        <dbReference type="ARBA" id="ARBA00005046"/>
    </source>
</evidence>
<gene>
    <name evidence="9" type="ORF">ACIB24_08800</name>
</gene>
<dbReference type="CDD" id="cd00887">
    <property type="entry name" value="MoeA"/>
    <property type="match status" value="1"/>
</dbReference>
<dbReference type="InterPro" id="IPR005110">
    <property type="entry name" value="MoeA_linker/N"/>
</dbReference>
<dbReference type="InterPro" id="IPR001453">
    <property type="entry name" value="MoaB/Mog_dom"/>
</dbReference>
<name>A0ABW8ALB2_9ACTN</name>
<dbReference type="Pfam" id="PF03453">
    <property type="entry name" value="MoeA_N"/>
    <property type="match status" value="1"/>
</dbReference>
<dbReference type="EC" id="2.10.1.1" evidence="7"/>
<keyword evidence="7" id="KW-0460">Magnesium</keyword>
<evidence type="ECO:0000313" key="9">
    <source>
        <dbReference type="EMBL" id="MFI7587158.1"/>
    </source>
</evidence>
<comment type="pathway">
    <text evidence="2 7">Cofactor biosynthesis; molybdopterin biosynthesis.</text>
</comment>
<feature type="domain" description="MoaB/Mog" evidence="8">
    <location>
        <begin position="169"/>
        <end position="305"/>
    </location>
</feature>
<evidence type="ECO:0000256" key="7">
    <source>
        <dbReference type="RuleBase" id="RU365090"/>
    </source>
</evidence>
<dbReference type="Proteomes" id="UP001612915">
    <property type="component" value="Unassembled WGS sequence"/>
</dbReference>
<evidence type="ECO:0000259" key="8">
    <source>
        <dbReference type="SMART" id="SM00852"/>
    </source>
</evidence>
<comment type="cofactor">
    <cofactor evidence="7">
        <name>Mg(2+)</name>
        <dbReference type="ChEBI" id="CHEBI:18420"/>
    </cofactor>
</comment>
<dbReference type="PANTHER" id="PTHR10192">
    <property type="entry name" value="MOLYBDOPTERIN BIOSYNTHESIS PROTEIN"/>
    <property type="match status" value="1"/>
</dbReference>
<evidence type="ECO:0000256" key="6">
    <source>
        <dbReference type="ARBA" id="ARBA00047317"/>
    </source>
</evidence>
<comment type="caution">
    <text evidence="9">The sequence shown here is derived from an EMBL/GenBank/DDBJ whole genome shotgun (WGS) entry which is preliminary data.</text>
</comment>
<dbReference type="InterPro" id="IPR036425">
    <property type="entry name" value="MoaB/Mog-like_dom_sf"/>
</dbReference>
<dbReference type="RefSeq" id="WP_398278235.1">
    <property type="nucleotide sequence ID" value="NZ_JBITLV010000002.1"/>
</dbReference>
<evidence type="ECO:0000256" key="4">
    <source>
        <dbReference type="ARBA" id="ARBA00022505"/>
    </source>
</evidence>
<keyword evidence="10" id="KW-1185">Reference proteome</keyword>
<protein>
    <recommendedName>
        <fullName evidence="7">Molybdopterin molybdenumtransferase</fullName>
        <ecNumber evidence="7">2.10.1.1</ecNumber>
    </recommendedName>
</protein>
<dbReference type="SUPFAM" id="SSF63882">
    <property type="entry name" value="MoeA N-terminal region -like"/>
    <property type="match status" value="1"/>
</dbReference>
<evidence type="ECO:0000256" key="5">
    <source>
        <dbReference type="ARBA" id="ARBA00023150"/>
    </source>
</evidence>
<dbReference type="InterPro" id="IPR036135">
    <property type="entry name" value="MoeA_linker/N_sf"/>
</dbReference>
<evidence type="ECO:0000256" key="3">
    <source>
        <dbReference type="ARBA" id="ARBA00010763"/>
    </source>
</evidence>
<dbReference type="InterPro" id="IPR038987">
    <property type="entry name" value="MoeA-like"/>
</dbReference>
<dbReference type="Gene3D" id="3.40.980.10">
    <property type="entry name" value="MoaB/Mog-like domain"/>
    <property type="match status" value="1"/>
</dbReference>
<keyword evidence="4 7" id="KW-0500">Molybdenum</keyword>
<dbReference type="PANTHER" id="PTHR10192:SF5">
    <property type="entry name" value="GEPHYRIN"/>
    <property type="match status" value="1"/>
</dbReference>
<dbReference type="Gene3D" id="2.170.190.11">
    <property type="entry name" value="Molybdopterin biosynthesis moea protein, domain 3"/>
    <property type="match status" value="1"/>
</dbReference>
<comment type="function">
    <text evidence="1 7">Catalyzes the insertion of molybdate into adenylated molybdopterin with the concomitant release of AMP.</text>
</comment>
<evidence type="ECO:0000256" key="1">
    <source>
        <dbReference type="ARBA" id="ARBA00002901"/>
    </source>
</evidence>
<organism evidence="9 10">
    <name type="scientific">Spongisporangium articulatum</name>
    <dbReference type="NCBI Taxonomy" id="3362603"/>
    <lineage>
        <taxon>Bacteria</taxon>
        <taxon>Bacillati</taxon>
        <taxon>Actinomycetota</taxon>
        <taxon>Actinomycetes</taxon>
        <taxon>Kineosporiales</taxon>
        <taxon>Kineosporiaceae</taxon>
        <taxon>Spongisporangium</taxon>
    </lineage>
</organism>
<reference evidence="9 10" key="1">
    <citation type="submission" date="2024-10" db="EMBL/GenBank/DDBJ databases">
        <title>The Natural Products Discovery Center: Release of the First 8490 Sequenced Strains for Exploring Actinobacteria Biosynthetic Diversity.</title>
        <authorList>
            <person name="Kalkreuter E."/>
            <person name="Kautsar S.A."/>
            <person name="Yang D."/>
            <person name="Bader C.D."/>
            <person name="Teijaro C.N."/>
            <person name="Fluegel L."/>
            <person name="Davis C.M."/>
            <person name="Simpson J.R."/>
            <person name="Lauterbach L."/>
            <person name="Steele A.D."/>
            <person name="Gui C."/>
            <person name="Meng S."/>
            <person name="Li G."/>
            <person name="Viehrig K."/>
            <person name="Ye F."/>
            <person name="Su P."/>
            <person name="Kiefer A.F."/>
            <person name="Nichols A."/>
            <person name="Cepeda A.J."/>
            <person name="Yan W."/>
            <person name="Fan B."/>
            <person name="Jiang Y."/>
            <person name="Adhikari A."/>
            <person name="Zheng C.-J."/>
            <person name="Schuster L."/>
            <person name="Cowan T.M."/>
            <person name="Smanski M.J."/>
            <person name="Chevrette M.G."/>
            <person name="De Carvalho L.P.S."/>
            <person name="Shen B."/>
        </authorList>
    </citation>
    <scope>NUCLEOTIDE SEQUENCE [LARGE SCALE GENOMIC DNA]</scope>
    <source>
        <strain evidence="9 10">NPDC049639</strain>
    </source>
</reference>
<proteinExistence type="inferred from homology"/>
<accession>A0ABW8ALB2</accession>
<dbReference type="Gene3D" id="2.40.340.10">
    <property type="entry name" value="MoeA, C-terminal, domain IV"/>
    <property type="match status" value="1"/>
</dbReference>
<dbReference type="Pfam" id="PF00994">
    <property type="entry name" value="MoCF_biosynth"/>
    <property type="match status" value="1"/>
</dbReference>
<dbReference type="InterPro" id="IPR008284">
    <property type="entry name" value="MoCF_biosynth_CS"/>
</dbReference>
<dbReference type="SUPFAM" id="SSF53218">
    <property type="entry name" value="Molybdenum cofactor biosynthesis proteins"/>
    <property type="match status" value="1"/>
</dbReference>
<dbReference type="SMART" id="SM00852">
    <property type="entry name" value="MoCF_biosynth"/>
    <property type="match status" value="1"/>
</dbReference>
<keyword evidence="5 7" id="KW-0501">Molybdenum cofactor biosynthesis</keyword>
<keyword evidence="7" id="KW-0479">Metal-binding</keyword>
<comment type="similarity">
    <text evidence="3 7">Belongs to the MoeA family.</text>
</comment>
<dbReference type="InterPro" id="IPR036688">
    <property type="entry name" value="MoeA_C_domain_IV_sf"/>
</dbReference>
<comment type="catalytic activity">
    <reaction evidence="6">
        <text>adenylyl-molybdopterin + molybdate = Mo-molybdopterin + AMP + H(+)</text>
        <dbReference type="Rhea" id="RHEA:35047"/>
        <dbReference type="ChEBI" id="CHEBI:15378"/>
        <dbReference type="ChEBI" id="CHEBI:36264"/>
        <dbReference type="ChEBI" id="CHEBI:62727"/>
        <dbReference type="ChEBI" id="CHEBI:71302"/>
        <dbReference type="ChEBI" id="CHEBI:456215"/>
        <dbReference type="EC" id="2.10.1.1"/>
    </reaction>
</comment>
<dbReference type="Gene3D" id="3.90.105.10">
    <property type="entry name" value="Molybdopterin biosynthesis moea protein, domain 2"/>
    <property type="match status" value="1"/>
</dbReference>